<dbReference type="GO" id="GO:0046872">
    <property type="term" value="F:metal ion binding"/>
    <property type="evidence" value="ECO:0007669"/>
    <property type="project" value="UniProtKB-KW"/>
</dbReference>
<dbReference type="Proteomes" id="UP000197424">
    <property type="component" value="Chromosome"/>
</dbReference>
<dbReference type="EMBL" id="CP022115">
    <property type="protein sequence ID" value="ASJ24974.1"/>
    <property type="molecule type" value="Genomic_DNA"/>
</dbReference>
<sequence>MTPKRSFWQRHRWLILRRLSQLSVLGLFAGSGALAGWLGGVWVLKGNLAASRVLDTVPLTDPFVLAQSLAAGHLPQLTALLGAVIVAGFYLVAGGRVFCSWVCPVNLVTDCAGWSRRRLGLKGGRMPPRSLRRWLLAAVLLASAFSGSMVWELVNPVSLLHREILFGAGIGLVLVLAVFIYDLVIAQRGWCGHVCPMGAAYGLIGRASLLRVSAPARARCDDCMDCFAVCPEPQVIKPALKGDAQSSPVILNGDCTNCGRCIDVCAQDVFRFSHRFDKRSEES</sequence>
<dbReference type="Pfam" id="PF12838">
    <property type="entry name" value="Fer4_7"/>
    <property type="match status" value="1"/>
</dbReference>
<dbReference type="InterPro" id="IPR011886">
    <property type="entry name" value="NapH_MauN"/>
</dbReference>
<keyword evidence="6" id="KW-0408">Iron</keyword>
<keyword evidence="2" id="KW-0004">4Fe-4S</keyword>
<dbReference type="OrthoDB" id="9806398at2"/>
<keyword evidence="1" id="KW-0813">Transport</keyword>
<dbReference type="PANTHER" id="PTHR30176">
    <property type="entry name" value="FERREDOXIN-TYPE PROTEIN NAPH"/>
    <property type="match status" value="1"/>
</dbReference>
<keyword evidence="3" id="KW-0479">Metal-binding</keyword>
<dbReference type="PROSITE" id="PS00198">
    <property type="entry name" value="4FE4S_FER_1"/>
    <property type="match status" value="1"/>
</dbReference>
<evidence type="ECO:0000256" key="5">
    <source>
        <dbReference type="ARBA" id="ARBA00022982"/>
    </source>
</evidence>
<dbReference type="GO" id="GO:0051539">
    <property type="term" value="F:4 iron, 4 sulfur cluster binding"/>
    <property type="evidence" value="ECO:0007669"/>
    <property type="project" value="UniProtKB-KW"/>
</dbReference>
<protein>
    <submittedName>
        <fullName evidence="8">NapH</fullName>
    </submittedName>
</protein>
<gene>
    <name evidence="8" type="primary">napH</name>
    <name evidence="8" type="ORF">LHGZ1_2143</name>
</gene>
<evidence type="ECO:0000256" key="6">
    <source>
        <dbReference type="ARBA" id="ARBA00023004"/>
    </source>
</evidence>
<evidence type="ECO:0000256" key="4">
    <source>
        <dbReference type="ARBA" id="ARBA00022737"/>
    </source>
</evidence>
<dbReference type="PROSITE" id="PS51379">
    <property type="entry name" value="4FE4S_FER_2"/>
    <property type="match status" value="1"/>
</dbReference>
<dbReference type="InterPro" id="IPR051684">
    <property type="entry name" value="Electron_Trans/Redox"/>
</dbReference>
<evidence type="ECO:0000256" key="2">
    <source>
        <dbReference type="ARBA" id="ARBA00022485"/>
    </source>
</evidence>
<name>A0A248LKJ3_9NEIS</name>
<dbReference type="InterPro" id="IPR017900">
    <property type="entry name" value="4Fe4S_Fe_S_CS"/>
</dbReference>
<evidence type="ECO:0000313" key="8">
    <source>
        <dbReference type="EMBL" id="ASJ24974.1"/>
    </source>
</evidence>
<evidence type="ECO:0000256" key="3">
    <source>
        <dbReference type="ARBA" id="ARBA00022723"/>
    </source>
</evidence>
<dbReference type="PANTHER" id="PTHR30176:SF3">
    <property type="entry name" value="FERREDOXIN-TYPE PROTEIN NAPH"/>
    <property type="match status" value="1"/>
</dbReference>
<evidence type="ECO:0000256" key="7">
    <source>
        <dbReference type="ARBA" id="ARBA00023014"/>
    </source>
</evidence>
<dbReference type="Pfam" id="PF12801">
    <property type="entry name" value="Fer4_5"/>
    <property type="match status" value="2"/>
</dbReference>
<dbReference type="NCBIfam" id="TIGR02163">
    <property type="entry name" value="napH"/>
    <property type="match status" value="1"/>
</dbReference>
<dbReference type="Gene3D" id="3.30.70.20">
    <property type="match status" value="1"/>
</dbReference>
<dbReference type="NCBIfam" id="NF007013">
    <property type="entry name" value="PRK09477.1"/>
    <property type="match status" value="1"/>
</dbReference>
<dbReference type="RefSeq" id="WP_088861032.1">
    <property type="nucleotide sequence ID" value="NZ_CP022115.1"/>
</dbReference>
<keyword evidence="7" id="KW-0411">Iron-sulfur</keyword>
<dbReference type="SUPFAM" id="SSF54862">
    <property type="entry name" value="4Fe-4S ferredoxins"/>
    <property type="match status" value="1"/>
</dbReference>
<accession>A0A248LKJ3</accession>
<reference evidence="9" key="1">
    <citation type="submission" date="2017-06" db="EMBL/GenBank/DDBJ databases">
        <title>Whole genome sequence of Laribacter hongkongensis LHGZ1.</title>
        <authorList>
            <person name="Chen D."/>
            <person name="Wu H."/>
            <person name="Chen J."/>
        </authorList>
    </citation>
    <scope>NUCLEOTIDE SEQUENCE [LARGE SCALE GENOMIC DNA]</scope>
    <source>
        <strain evidence="9">LHGZ1</strain>
    </source>
</reference>
<organism evidence="8 9">
    <name type="scientific">Laribacter hongkongensis</name>
    <dbReference type="NCBI Taxonomy" id="168471"/>
    <lineage>
        <taxon>Bacteria</taxon>
        <taxon>Pseudomonadati</taxon>
        <taxon>Pseudomonadota</taxon>
        <taxon>Betaproteobacteria</taxon>
        <taxon>Neisseriales</taxon>
        <taxon>Aquaspirillaceae</taxon>
        <taxon>Laribacter</taxon>
    </lineage>
</organism>
<proteinExistence type="predicted"/>
<evidence type="ECO:0000256" key="1">
    <source>
        <dbReference type="ARBA" id="ARBA00022448"/>
    </source>
</evidence>
<dbReference type="GO" id="GO:0005886">
    <property type="term" value="C:plasma membrane"/>
    <property type="evidence" value="ECO:0007669"/>
    <property type="project" value="TreeGrafter"/>
</dbReference>
<dbReference type="InterPro" id="IPR017896">
    <property type="entry name" value="4Fe4S_Fe-S-bd"/>
</dbReference>
<evidence type="ECO:0000313" key="9">
    <source>
        <dbReference type="Proteomes" id="UP000197424"/>
    </source>
</evidence>
<dbReference type="AlphaFoldDB" id="A0A248LKJ3"/>
<keyword evidence="5" id="KW-0249">Electron transport</keyword>
<keyword evidence="4" id="KW-0677">Repeat</keyword>